<dbReference type="EMBL" id="FTLG01000023">
    <property type="protein sequence ID" value="SIP71558.1"/>
    <property type="molecule type" value="Genomic_DNA"/>
</dbReference>
<organism evidence="3 4">
    <name type="scientific">Xenorhabdus innexi</name>
    <dbReference type="NCBI Taxonomy" id="290109"/>
    <lineage>
        <taxon>Bacteria</taxon>
        <taxon>Pseudomonadati</taxon>
        <taxon>Pseudomonadota</taxon>
        <taxon>Gammaproteobacteria</taxon>
        <taxon>Enterobacterales</taxon>
        <taxon>Morganellaceae</taxon>
        <taxon>Xenorhabdus</taxon>
    </lineage>
</organism>
<keyword evidence="1" id="KW-1133">Transmembrane helix</keyword>
<keyword evidence="1" id="KW-0472">Membrane</keyword>
<accession>A0A1N6MRT6</accession>
<evidence type="ECO:0000313" key="4">
    <source>
        <dbReference type="Proteomes" id="UP000196435"/>
    </source>
</evidence>
<dbReference type="EMBL" id="NIBU01000002">
    <property type="protein sequence ID" value="PHM38560.1"/>
    <property type="molecule type" value="Genomic_DNA"/>
</dbReference>
<dbReference type="AlphaFoldDB" id="A0A1N6MRT6"/>
<gene>
    <name evidence="2" type="ORF">Xinn_00257</name>
    <name evidence="3" type="ORF">XIS1_1190037</name>
</gene>
<feature type="transmembrane region" description="Helical" evidence="1">
    <location>
        <begin position="34"/>
        <end position="54"/>
    </location>
</feature>
<keyword evidence="1" id="KW-0812">Transmembrane</keyword>
<evidence type="ECO:0000313" key="3">
    <source>
        <dbReference type="EMBL" id="SIP71558.1"/>
    </source>
</evidence>
<reference evidence="2 5" key="3">
    <citation type="journal article" date="2017" name="Nat. Microbiol.">
        <title>Natural product diversity associated with the nematode symbionts Photorhabdus and Xenorhabdus.</title>
        <authorList>
            <person name="Tobias N.J."/>
            <person name="Wolff H."/>
            <person name="Djahanschiri B."/>
            <person name="Grundmann F."/>
            <person name="Kronenwerth M."/>
            <person name="Shi Y.M."/>
            <person name="Simonyi S."/>
            <person name="Grun P."/>
            <person name="Shapiro-Ilan D."/>
            <person name="Pidot S.J."/>
            <person name="Stinear T.P."/>
            <person name="Ebersberger I."/>
            <person name="Bode H.B."/>
        </authorList>
    </citation>
    <scope>NUCLEOTIDE SEQUENCE [LARGE SCALE GENOMIC DNA]</scope>
    <source>
        <strain evidence="2 5">DSM 16336</strain>
    </source>
</reference>
<dbReference type="Proteomes" id="UP000196435">
    <property type="component" value="Unassembled WGS sequence"/>
</dbReference>
<reference evidence="3" key="1">
    <citation type="submission" date="2016-12" db="EMBL/GenBank/DDBJ databases">
        <authorList>
            <person name="Song W.-J."/>
            <person name="Kurnit D.M."/>
        </authorList>
    </citation>
    <scope>NUCLEOTIDE SEQUENCE [LARGE SCALE GENOMIC DNA]</scope>
    <source>
        <strain evidence="3">HGB1681</strain>
    </source>
</reference>
<evidence type="ECO:0000256" key="1">
    <source>
        <dbReference type="SAM" id="Phobius"/>
    </source>
</evidence>
<protein>
    <submittedName>
        <fullName evidence="3">Uncharacterized protein</fullName>
    </submittedName>
</protein>
<proteinExistence type="predicted"/>
<keyword evidence="5" id="KW-1185">Reference proteome</keyword>
<evidence type="ECO:0000313" key="2">
    <source>
        <dbReference type="EMBL" id="PHM38560.1"/>
    </source>
</evidence>
<name>A0A1N6MRT6_9GAMM</name>
<dbReference type="Proteomes" id="UP000224871">
    <property type="component" value="Unassembled WGS sequence"/>
</dbReference>
<evidence type="ECO:0000313" key="5">
    <source>
        <dbReference type="Proteomes" id="UP000224871"/>
    </source>
</evidence>
<sequence>MNELKRVQHKYKVRSEDFLNNKVTKASYKKENPLMMTFVSIGLATTILTPLLSLL</sequence>
<reference evidence="4" key="2">
    <citation type="submission" date="2016-12" db="EMBL/GenBank/DDBJ databases">
        <authorList>
            <person name="Gaudriault S."/>
        </authorList>
    </citation>
    <scope>NUCLEOTIDE SEQUENCE [LARGE SCALE GENOMIC DNA]</scope>
    <source>
        <strain evidence="4">HGB1681 (deposited as PTA-6826 in the American Type Culture Collection)</strain>
    </source>
</reference>